<dbReference type="FunFam" id="1.20.1250.20:FF:000068">
    <property type="entry name" value="MFS general substrate transporter"/>
    <property type="match status" value="1"/>
</dbReference>
<feature type="transmembrane region" description="Helical" evidence="8">
    <location>
        <begin position="352"/>
        <end position="370"/>
    </location>
</feature>
<comment type="subcellular location">
    <subcellularLocation>
        <location evidence="1">Membrane</location>
        <topology evidence="1">Multi-pass membrane protein</topology>
    </subcellularLocation>
</comment>
<evidence type="ECO:0000256" key="6">
    <source>
        <dbReference type="ARBA" id="ARBA00037968"/>
    </source>
</evidence>
<protein>
    <recommendedName>
        <fullName evidence="9">Major facilitator superfamily (MFS) profile domain-containing protein</fullName>
    </recommendedName>
</protein>
<dbReference type="PROSITE" id="PS50850">
    <property type="entry name" value="MFS"/>
    <property type="match status" value="1"/>
</dbReference>
<comment type="caution">
    <text evidence="10">The sequence shown here is derived from an EMBL/GenBank/DDBJ whole genome shotgun (WGS) entry which is preliminary data.</text>
</comment>
<reference evidence="10 11" key="1">
    <citation type="submission" date="2019-06" db="EMBL/GenBank/DDBJ databases">
        <title>Genome Sequence of the Brown Rot Fungal Pathogen Monilinia laxa.</title>
        <authorList>
            <person name="De Miccolis Angelini R.M."/>
            <person name="Landi L."/>
            <person name="Abate D."/>
            <person name="Pollastro S."/>
            <person name="Romanazzi G."/>
            <person name="Faretra F."/>
        </authorList>
    </citation>
    <scope>NUCLEOTIDE SEQUENCE [LARGE SCALE GENOMIC DNA]</scope>
    <source>
        <strain evidence="10 11">Mlax316</strain>
    </source>
</reference>
<feature type="transmembrane region" description="Helical" evidence="8">
    <location>
        <begin position="320"/>
        <end position="340"/>
    </location>
</feature>
<evidence type="ECO:0000256" key="8">
    <source>
        <dbReference type="SAM" id="Phobius"/>
    </source>
</evidence>
<organism evidence="10 11">
    <name type="scientific">Monilinia laxa</name>
    <name type="common">Brown rot fungus</name>
    <name type="synonym">Sclerotinia laxa</name>
    <dbReference type="NCBI Taxonomy" id="61186"/>
    <lineage>
        <taxon>Eukaryota</taxon>
        <taxon>Fungi</taxon>
        <taxon>Dikarya</taxon>
        <taxon>Ascomycota</taxon>
        <taxon>Pezizomycotina</taxon>
        <taxon>Leotiomycetes</taxon>
        <taxon>Helotiales</taxon>
        <taxon>Sclerotiniaceae</taxon>
        <taxon>Monilinia</taxon>
    </lineage>
</organism>
<feature type="compositionally biased region" description="Polar residues" evidence="7">
    <location>
        <begin position="1"/>
        <end position="17"/>
    </location>
</feature>
<dbReference type="PANTHER" id="PTHR43791">
    <property type="entry name" value="PERMEASE-RELATED"/>
    <property type="match status" value="1"/>
</dbReference>
<feature type="transmembrane region" description="Helical" evidence="8">
    <location>
        <begin position="444"/>
        <end position="466"/>
    </location>
</feature>
<evidence type="ECO:0000313" key="10">
    <source>
        <dbReference type="EMBL" id="KAB8297145.1"/>
    </source>
</evidence>
<keyword evidence="4 8" id="KW-1133">Transmembrane helix</keyword>
<evidence type="ECO:0000256" key="7">
    <source>
        <dbReference type="SAM" id="MobiDB-lite"/>
    </source>
</evidence>
<accession>A0A5N6K453</accession>
<feature type="transmembrane region" description="Helical" evidence="8">
    <location>
        <begin position="180"/>
        <end position="201"/>
    </location>
</feature>
<keyword evidence="2" id="KW-0813">Transport</keyword>
<evidence type="ECO:0000259" key="9">
    <source>
        <dbReference type="PROSITE" id="PS50850"/>
    </source>
</evidence>
<feature type="domain" description="Major facilitator superfamily (MFS) profile" evidence="9">
    <location>
        <begin position="52"/>
        <end position="469"/>
    </location>
</feature>
<feature type="transmembrane region" description="Helical" evidence="8">
    <location>
        <begin position="213"/>
        <end position="233"/>
    </location>
</feature>
<comment type="similarity">
    <text evidence="6">Belongs to the major facilitator superfamily. Allantoate permease family.</text>
</comment>
<gene>
    <name evidence="10" type="ORF">EYC80_002526</name>
</gene>
<dbReference type="PANTHER" id="PTHR43791:SF5">
    <property type="entry name" value="MAJOR FACILITATOR SUPERFAMILY (MFS) PROFILE DOMAIN-CONTAINING PROTEIN"/>
    <property type="match status" value="1"/>
</dbReference>
<dbReference type="InterPro" id="IPR036259">
    <property type="entry name" value="MFS_trans_sf"/>
</dbReference>
<sequence length="535" mass="59728">MAITTETTEKISNTPNSEMREKKTVNTGLGDGEIQITKEIDRLVTKKIDRNVVPWLFGLWLLAFIDRSNIGNAKISGLAAELGIIKGTKFNIALAVFYVPYVCVDIPSNWLVKRVGAGYYLPSLIISWGFISLCIGWVTTWEGLLVVRFFLGTMEGGLLGGMIIYLAMFYRRHQLMRRIGLFYCAAPLSGAFGGLLATGLSEIKTRGYNGWPFIFFVEGAITVIFGLITILFLPHTPSHSKFLTEEERYVAIHRMKLDYRGASPAANIDNEKFSWHWVKLAVFNWNTWLLSFNFFSVITPIYSFSLFLPTIITALGYTRVNANLLTVPPNMIAFLSVILVTSLSDHFKRRGIFMLICASIAIVGYIMLITTSKPHIQYGGTFLVAAGSFACPPVVMGWLANNTSPHYVRASASGLQIGIANIAAFIATFTYIAADAPRYLTGHAINLGMLGLCLVVTSITMGYCRWENRMRESGMRDGRLLEGDTERLGHRHPEFSSIEAICELSESYDDNKAEVLMSKLQYISGHVQRETKQFQ</sequence>
<evidence type="ECO:0000256" key="1">
    <source>
        <dbReference type="ARBA" id="ARBA00004141"/>
    </source>
</evidence>
<keyword evidence="11" id="KW-1185">Reference proteome</keyword>
<feature type="transmembrane region" description="Helical" evidence="8">
    <location>
        <begin position="376"/>
        <end position="400"/>
    </location>
</feature>
<name>A0A5N6K453_MONLA</name>
<dbReference type="Gene3D" id="1.20.1250.20">
    <property type="entry name" value="MFS general substrate transporter like domains"/>
    <property type="match status" value="2"/>
</dbReference>
<evidence type="ECO:0000256" key="4">
    <source>
        <dbReference type="ARBA" id="ARBA00022989"/>
    </source>
</evidence>
<feature type="region of interest" description="Disordered" evidence="7">
    <location>
        <begin position="1"/>
        <end position="25"/>
    </location>
</feature>
<dbReference type="SUPFAM" id="SSF103473">
    <property type="entry name" value="MFS general substrate transporter"/>
    <property type="match status" value="1"/>
</dbReference>
<dbReference type="Pfam" id="PF07690">
    <property type="entry name" value="MFS_1"/>
    <property type="match status" value="1"/>
</dbReference>
<dbReference type="Proteomes" id="UP000326757">
    <property type="component" value="Unassembled WGS sequence"/>
</dbReference>
<keyword evidence="5 8" id="KW-0472">Membrane</keyword>
<evidence type="ECO:0000313" key="11">
    <source>
        <dbReference type="Proteomes" id="UP000326757"/>
    </source>
</evidence>
<feature type="transmembrane region" description="Helical" evidence="8">
    <location>
        <begin position="119"/>
        <end position="139"/>
    </location>
</feature>
<keyword evidence="3 8" id="KW-0812">Transmembrane</keyword>
<dbReference type="InterPro" id="IPR020846">
    <property type="entry name" value="MFS_dom"/>
</dbReference>
<evidence type="ECO:0000256" key="2">
    <source>
        <dbReference type="ARBA" id="ARBA00022448"/>
    </source>
</evidence>
<feature type="transmembrane region" description="Helical" evidence="8">
    <location>
        <begin position="412"/>
        <end position="432"/>
    </location>
</feature>
<feature type="transmembrane region" description="Helical" evidence="8">
    <location>
        <begin position="145"/>
        <end position="168"/>
    </location>
</feature>
<dbReference type="AlphaFoldDB" id="A0A5N6K453"/>
<dbReference type="EMBL" id="VIGI01000008">
    <property type="protein sequence ID" value="KAB8297145.1"/>
    <property type="molecule type" value="Genomic_DNA"/>
</dbReference>
<dbReference type="InterPro" id="IPR011701">
    <property type="entry name" value="MFS"/>
</dbReference>
<dbReference type="GO" id="GO:0022857">
    <property type="term" value="F:transmembrane transporter activity"/>
    <property type="evidence" value="ECO:0007669"/>
    <property type="project" value="InterPro"/>
</dbReference>
<evidence type="ECO:0000256" key="5">
    <source>
        <dbReference type="ARBA" id="ARBA00023136"/>
    </source>
</evidence>
<feature type="transmembrane region" description="Helical" evidence="8">
    <location>
        <begin position="288"/>
        <end position="308"/>
    </location>
</feature>
<dbReference type="FunFam" id="1.20.1250.20:FF:000018">
    <property type="entry name" value="MFS transporter permease"/>
    <property type="match status" value="1"/>
</dbReference>
<dbReference type="OrthoDB" id="9971669at2759"/>
<evidence type="ECO:0000256" key="3">
    <source>
        <dbReference type="ARBA" id="ARBA00022692"/>
    </source>
</evidence>
<feature type="transmembrane region" description="Helical" evidence="8">
    <location>
        <begin position="52"/>
        <end position="70"/>
    </location>
</feature>
<dbReference type="GO" id="GO:0016020">
    <property type="term" value="C:membrane"/>
    <property type="evidence" value="ECO:0007669"/>
    <property type="project" value="UniProtKB-SubCell"/>
</dbReference>
<proteinExistence type="inferred from homology"/>
<feature type="transmembrane region" description="Helical" evidence="8">
    <location>
        <begin position="90"/>
        <end position="112"/>
    </location>
</feature>